<dbReference type="InterPro" id="IPR015422">
    <property type="entry name" value="PyrdxlP-dep_Trfase_small"/>
</dbReference>
<dbReference type="Pfam" id="PF00155">
    <property type="entry name" value="Aminotran_1_2"/>
    <property type="match status" value="1"/>
</dbReference>
<reference evidence="2 3" key="1">
    <citation type="submission" date="2016-08" db="EMBL/GenBank/DDBJ databases">
        <title>Whole genome sequence of Mesorhizobium sp. strain UASWS1009 isolated from industrial sewage.</title>
        <authorList>
            <person name="Crovadore J."/>
            <person name="Calmin G."/>
            <person name="Chablais R."/>
            <person name="Cochard B."/>
            <person name="Lefort F."/>
        </authorList>
    </citation>
    <scope>NUCLEOTIDE SEQUENCE [LARGE SCALE GENOMIC DNA]</scope>
    <source>
        <strain evidence="2 3">UASWS1009</strain>
    </source>
</reference>
<dbReference type="InterPro" id="IPR004839">
    <property type="entry name" value="Aminotransferase_I/II_large"/>
</dbReference>
<evidence type="ECO:0000259" key="1">
    <source>
        <dbReference type="Pfam" id="PF00155"/>
    </source>
</evidence>
<dbReference type="EMBL" id="MDEO01000029">
    <property type="protein sequence ID" value="OCX20815.1"/>
    <property type="molecule type" value="Genomic_DNA"/>
</dbReference>
<dbReference type="InterPro" id="IPR015421">
    <property type="entry name" value="PyrdxlP-dep_Trfase_major"/>
</dbReference>
<dbReference type="AlphaFoldDB" id="A0A1C2E1K5"/>
<accession>A0A1C2E1K5</accession>
<protein>
    <recommendedName>
        <fullName evidence="1">Aminotransferase class I/classII large domain-containing protein</fullName>
    </recommendedName>
</protein>
<dbReference type="GO" id="GO:0030170">
    <property type="term" value="F:pyridoxal phosphate binding"/>
    <property type="evidence" value="ECO:0007669"/>
    <property type="project" value="InterPro"/>
</dbReference>
<sequence>MTNGTQSALFLALRSVVGIGDHLLTEDISYYGLRRLAALLGITVSGIAMDADGALPDAFDEACRDRRPRALFLQPTLHNPTSIVMSRTRRLELADVARKYGVPIIEDDVYGSLPSIAPEPIASLAPDICWFATGPAKCMGPGLRLGYLVAPFSADAGKAAAAFDTISTWHANPLSAAIMSRWVMDGTLVGIRDAVRAEIVARQAIARGCLSGFPLATHPESVFLWMELAATTNQDRLLQQLADVGVILRPGHMFFVDPHKSHNSIRIVIGSPDTQDELFTALTRLAKTVRS</sequence>
<dbReference type="STRING" id="1566387.QV13_08760"/>
<dbReference type="Gene3D" id="3.90.1150.10">
    <property type="entry name" value="Aspartate Aminotransferase, domain 1"/>
    <property type="match status" value="1"/>
</dbReference>
<dbReference type="Gene3D" id="3.40.640.10">
    <property type="entry name" value="Type I PLP-dependent aspartate aminotransferase-like (Major domain)"/>
    <property type="match status" value="1"/>
</dbReference>
<comment type="caution">
    <text evidence="2">The sequence shown here is derived from an EMBL/GenBank/DDBJ whole genome shotgun (WGS) entry which is preliminary data.</text>
</comment>
<dbReference type="SUPFAM" id="SSF53383">
    <property type="entry name" value="PLP-dependent transferases"/>
    <property type="match status" value="1"/>
</dbReference>
<gene>
    <name evidence="2" type="ORF">QV13_08760</name>
</gene>
<dbReference type="InterPro" id="IPR051446">
    <property type="entry name" value="HTH_trans_reg/aminotransferase"/>
</dbReference>
<dbReference type="CDD" id="cd00609">
    <property type="entry name" value="AAT_like"/>
    <property type="match status" value="1"/>
</dbReference>
<name>A0A1C2E1K5_9HYPH</name>
<dbReference type="PANTHER" id="PTHR46577">
    <property type="entry name" value="HTH-TYPE TRANSCRIPTIONAL REGULATORY PROTEIN GABR"/>
    <property type="match status" value="1"/>
</dbReference>
<feature type="domain" description="Aminotransferase class I/classII large" evidence="1">
    <location>
        <begin position="1"/>
        <end position="281"/>
    </location>
</feature>
<keyword evidence="3" id="KW-1185">Reference proteome</keyword>
<evidence type="ECO:0000313" key="2">
    <source>
        <dbReference type="EMBL" id="OCX20815.1"/>
    </source>
</evidence>
<dbReference type="PANTHER" id="PTHR46577:SF1">
    <property type="entry name" value="HTH-TYPE TRANSCRIPTIONAL REGULATORY PROTEIN GABR"/>
    <property type="match status" value="1"/>
</dbReference>
<dbReference type="InterPro" id="IPR015424">
    <property type="entry name" value="PyrdxlP-dep_Trfase"/>
</dbReference>
<evidence type="ECO:0000313" key="3">
    <source>
        <dbReference type="Proteomes" id="UP000094412"/>
    </source>
</evidence>
<organism evidence="2 3">
    <name type="scientific">Mesorhizobium hungaricum</name>
    <dbReference type="NCBI Taxonomy" id="1566387"/>
    <lineage>
        <taxon>Bacteria</taxon>
        <taxon>Pseudomonadati</taxon>
        <taxon>Pseudomonadota</taxon>
        <taxon>Alphaproteobacteria</taxon>
        <taxon>Hyphomicrobiales</taxon>
        <taxon>Phyllobacteriaceae</taxon>
        <taxon>Mesorhizobium</taxon>
    </lineage>
</organism>
<dbReference type="Proteomes" id="UP000094412">
    <property type="component" value="Unassembled WGS sequence"/>
</dbReference>
<proteinExistence type="predicted"/>